<dbReference type="Pfam" id="PF08734">
    <property type="entry name" value="GYD"/>
    <property type="match status" value="1"/>
</dbReference>
<protein>
    <submittedName>
        <fullName evidence="1">Uncharacterized protein, contains GYD domain</fullName>
    </submittedName>
</protein>
<reference evidence="2" key="1">
    <citation type="submission" date="2016-06" db="EMBL/GenBank/DDBJ databases">
        <authorList>
            <person name="Varghese N."/>
            <person name="Submissions Spin"/>
        </authorList>
    </citation>
    <scope>NUCLEOTIDE SEQUENCE [LARGE SCALE GENOMIC DNA]</scope>
    <source>
        <strain evidence="2">DSM 43819</strain>
    </source>
</reference>
<sequence>MKVPRFLLTSNYTVSGLQGLISDGGTKRVEVVQHTIEAHGGRMESMHFSFAEHDTYVLCELPDHKTAAALAIAFRSAAGVETRVTPVLTAEEIDQATHQRAAYEPPGR</sequence>
<proteinExistence type="predicted"/>
<keyword evidence="2" id="KW-1185">Reference proteome</keyword>
<dbReference type="EMBL" id="LT607754">
    <property type="protein sequence ID" value="SCG39713.1"/>
    <property type="molecule type" value="Genomic_DNA"/>
</dbReference>
<dbReference type="Proteomes" id="UP000198221">
    <property type="component" value="Chromosome I"/>
</dbReference>
<evidence type="ECO:0000313" key="1">
    <source>
        <dbReference type="EMBL" id="SCG39713.1"/>
    </source>
</evidence>
<accession>A0A1C5H1A8</accession>
<name>A0A1C5H1A8_9ACTN</name>
<dbReference type="AlphaFoldDB" id="A0A1C5H1A8"/>
<dbReference type="InterPro" id="IPR014845">
    <property type="entry name" value="GYD/TTHA1554"/>
</dbReference>
<gene>
    <name evidence="1" type="ORF">GA0070613_0676</name>
</gene>
<evidence type="ECO:0000313" key="2">
    <source>
        <dbReference type="Proteomes" id="UP000198221"/>
    </source>
</evidence>
<organism evidence="1 2">
    <name type="scientific">Micromonospora inositola</name>
    <dbReference type="NCBI Taxonomy" id="47865"/>
    <lineage>
        <taxon>Bacteria</taxon>
        <taxon>Bacillati</taxon>
        <taxon>Actinomycetota</taxon>
        <taxon>Actinomycetes</taxon>
        <taxon>Micromonosporales</taxon>
        <taxon>Micromonosporaceae</taxon>
        <taxon>Micromonospora</taxon>
    </lineage>
</organism>